<dbReference type="AlphaFoldDB" id="B7KKH8"/>
<reference evidence="2" key="1">
    <citation type="journal article" date="2011" name="MBio">
        <title>Novel metabolic attributes of the genus Cyanothece, comprising a group of unicellular nitrogen-fixing Cyanobacteria.</title>
        <authorList>
            <person name="Bandyopadhyay A."/>
            <person name="Elvitigala T."/>
            <person name="Welsh E."/>
            <person name="Stockel J."/>
            <person name="Liberton M."/>
            <person name="Min H."/>
            <person name="Sherman L.A."/>
            <person name="Pakrasi H.B."/>
        </authorList>
    </citation>
    <scope>NUCLEOTIDE SEQUENCE [LARGE SCALE GENOMIC DNA]</scope>
    <source>
        <strain evidence="2">PCC 7424</strain>
    </source>
</reference>
<sequence>MKSMNVQIQYLLKLARRNLQAYIAIPSTKAAFVTGSVALRLCDEYSDYGISI</sequence>
<dbReference type="HOGENOM" id="CLU_3117006_0_0_3"/>
<evidence type="ECO:0000313" key="2">
    <source>
        <dbReference type="Proteomes" id="UP000002384"/>
    </source>
</evidence>
<keyword evidence="2" id="KW-1185">Reference proteome</keyword>
<protein>
    <submittedName>
        <fullName evidence="1">Uncharacterized protein</fullName>
    </submittedName>
</protein>
<organism evidence="1 2">
    <name type="scientific">Gloeothece citriformis (strain PCC 7424)</name>
    <name type="common">Cyanothece sp. (strain PCC 7424)</name>
    <dbReference type="NCBI Taxonomy" id="65393"/>
    <lineage>
        <taxon>Bacteria</taxon>
        <taxon>Bacillati</taxon>
        <taxon>Cyanobacteriota</taxon>
        <taxon>Cyanophyceae</taxon>
        <taxon>Oscillatoriophycideae</taxon>
        <taxon>Chroococcales</taxon>
        <taxon>Aphanothecaceae</taxon>
        <taxon>Gloeothece</taxon>
        <taxon>Gloeothece citriformis</taxon>
    </lineage>
</organism>
<name>B7KKH8_GLOC7</name>
<gene>
    <name evidence="1" type="ordered locus">PCC7424_3937</name>
</gene>
<proteinExistence type="predicted"/>
<dbReference type="Proteomes" id="UP000002384">
    <property type="component" value="Chromosome"/>
</dbReference>
<dbReference type="KEGG" id="cyc:PCC7424_3937"/>
<accession>B7KKH8</accession>
<evidence type="ECO:0000313" key="1">
    <source>
        <dbReference type="EMBL" id="ACK72311.1"/>
    </source>
</evidence>
<dbReference type="EMBL" id="CP001291">
    <property type="protein sequence ID" value="ACK72311.1"/>
    <property type="molecule type" value="Genomic_DNA"/>
</dbReference>